<dbReference type="OrthoDB" id="558098at2759"/>
<dbReference type="GO" id="GO:0071944">
    <property type="term" value="C:cell periphery"/>
    <property type="evidence" value="ECO:0000318"/>
    <property type="project" value="GO_Central"/>
</dbReference>
<sequence length="393" mass="42077">MWRTDPYADAAVYAASGGQAAALEWAATRRPAAVLSFECFDQCVTAAAQYGHGELLERLLRRQESDVDIYAGARSAFFQAQFATHRVLELAALHCPAPTLRRLFVDWVPSGLVKWPTRCSLGWLVARAIVSPRADWEEKADFLAAQLQGAVPAEGFELTAEDEVTSQWIGTAIWNDKAGWGAVTQPELGKRHARLVGLAAYGVRPSNWHEELAQVLAISGNASALRELLDVWVQPVGSTWKSTVPGHAACSGHVPTMELLRERLGSHAFKLDDALAAARLFYGTAGLRYLAELKGLSAADTPRRGTAVTWNAVFSEAARCGADVELLRLLHERRGAAVDLKAVEEGGSVEAAEWAAGALLQAAVAGQAVAPTPEQVEAVAIAGHLATAVSITE</sequence>
<dbReference type="Proteomes" id="UP000006906">
    <property type="component" value="Chromosome 1"/>
</dbReference>
<dbReference type="PaxDb" id="3055-EDO95912"/>
<evidence type="ECO:0000313" key="2">
    <source>
        <dbReference type="Proteomes" id="UP000006906"/>
    </source>
</evidence>
<dbReference type="GO" id="GO:0016020">
    <property type="term" value="C:membrane"/>
    <property type="evidence" value="ECO:0000318"/>
    <property type="project" value="GO_Central"/>
</dbReference>
<dbReference type="GO" id="GO:0004620">
    <property type="term" value="F:phospholipase activity"/>
    <property type="evidence" value="ECO:0000318"/>
    <property type="project" value="GO_Central"/>
</dbReference>
<dbReference type="KEGG" id="cre:CHLRE_01g033450v5"/>
<dbReference type="GO" id="GO:0005783">
    <property type="term" value="C:endoplasmic reticulum"/>
    <property type="evidence" value="ECO:0000318"/>
    <property type="project" value="GO_Central"/>
</dbReference>
<gene>
    <name evidence="1" type="ORF">CHLRE_01g033450v5</name>
</gene>
<dbReference type="InParanoid" id="A0A2K3E6W1"/>
<dbReference type="RefSeq" id="XP_042928591.1">
    <property type="nucleotide sequence ID" value="XM_043058677.1"/>
</dbReference>
<reference evidence="1 2" key="1">
    <citation type="journal article" date="2007" name="Science">
        <title>The Chlamydomonas genome reveals the evolution of key animal and plant functions.</title>
        <authorList>
            <person name="Merchant S.S."/>
            <person name="Prochnik S.E."/>
            <person name="Vallon O."/>
            <person name="Harris E.H."/>
            <person name="Karpowicz S.J."/>
            <person name="Witman G.B."/>
            <person name="Terry A."/>
            <person name="Salamov A."/>
            <person name="Fritz-Laylin L.K."/>
            <person name="Marechal-Drouard L."/>
            <person name="Marshall W.F."/>
            <person name="Qu L.H."/>
            <person name="Nelson D.R."/>
            <person name="Sanderfoot A.A."/>
            <person name="Spalding M.H."/>
            <person name="Kapitonov V.V."/>
            <person name="Ren Q."/>
            <person name="Ferris P."/>
            <person name="Lindquist E."/>
            <person name="Shapiro H."/>
            <person name="Lucas S.M."/>
            <person name="Grimwood J."/>
            <person name="Schmutz J."/>
            <person name="Cardol P."/>
            <person name="Cerutti H."/>
            <person name="Chanfreau G."/>
            <person name="Chen C.L."/>
            <person name="Cognat V."/>
            <person name="Croft M.T."/>
            <person name="Dent R."/>
            <person name="Dutcher S."/>
            <person name="Fernandez E."/>
            <person name="Fukuzawa H."/>
            <person name="Gonzalez-Ballester D."/>
            <person name="Gonzalez-Halphen D."/>
            <person name="Hallmann A."/>
            <person name="Hanikenne M."/>
            <person name="Hippler M."/>
            <person name="Inwood W."/>
            <person name="Jabbari K."/>
            <person name="Kalanon M."/>
            <person name="Kuras R."/>
            <person name="Lefebvre P.A."/>
            <person name="Lemaire S.D."/>
            <person name="Lobanov A.V."/>
            <person name="Lohr M."/>
            <person name="Manuell A."/>
            <person name="Meier I."/>
            <person name="Mets L."/>
            <person name="Mittag M."/>
            <person name="Mittelmeier T."/>
            <person name="Moroney J.V."/>
            <person name="Moseley J."/>
            <person name="Napoli C."/>
            <person name="Nedelcu A.M."/>
            <person name="Niyogi K."/>
            <person name="Novoselov S.V."/>
            <person name="Paulsen I.T."/>
            <person name="Pazour G."/>
            <person name="Purton S."/>
            <person name="Ral J.P."/>
            <person name="Riano-Pachon D.M."/>
            <person name="Riekhof W."/>
            <person name="Rymarquis L."/>
            <person name="Schroda M."/>
            <person name="Stern D."/>
            <person name="Umen J."/>
            <person name="Willows R."/>
            <person name="Wilson N."/>
            <person name="Zimmer S.L."/>
            <person name="Allmer J."/>
            <person name="Balk J."/>
            <person name="Bisova K."/>
            <person name="Chen C.J."/>
            <person name="Elias M."/>
            <person name="Gendler K."/>
            <person name="Hauser C."/>
            <person name="Lamb M.R."/>
            <person name="Ledford H."/>
            <person name="Long J.C."/>
            <person name="Minagawa J."/>
            <person name="Page M.D."/>
            <person name="Pan J."/>
            <person name="Pootakham W."/>
            <person name="Roje S."/>
            <person name="Rose A."/>
            <person name="Stahlberg E."/>
            <person name="Terauchi A.M."/>
            <person name="Yang P."/>
            <person name="Ball S."/>
            <person name="Bowler C."/>
            <person name="Dieckmann C.L."/>
            <person name="Gladyshev V.N."/>
            <person name="Green P."/>
            <person name="Jorgensen R."/>
            <person name="Mayfield S."/>
            <person name="Mueller-Roeber B."/>
            <person name="Rajamani S."/>
            <person name="Sayre R.T."/>
            <person name="Brokstein P."/>
            <person name="Dubchak I."/>
            <person name="Goodstein D."/>
            <person name="Hornick L."/>
            <person name="Huang Y.W."/>
            <person name="Jhaveri J."/>
            <person name="Luo Y."/>
            <person name="Martinez D."/>
            <person name="Ngau W.C."/>
            <person name="Otillar B."/>
            <person name="Poliakov A."/>
            <person name="Porter A."/>
            <person name="Szajkowski L."/>
            <person name="Werner G."/>
            <person name="Zhou K."/>
            <person name="Grigoriev I.V."/>
            <person name="Rokhsar D.S."/>
            <person name="Grossman A.R."/>
        </authorList>
    </citation>
    <scope>NUCLEOTIDE SEQUENCE [LARGE SCALE GENOMIC DNA]</scope>
    <source>
        <strain evidence="2">CC-503</strain>
    </source>
</reference>
<evidence type="ECO:0000313" key="1">
    <source>
        <dbReference type="EMBL" id="PNW88532.1"/>
    </source>
</evidence>
<dbReference type="ExpressionAtlas" id="A0A2K3E6W1">
    <property type="expression patterns" value="baseline and differential"/>
</dbReference>
<dbReference type="GO" id="GO:0030149">
    <property type="term" value="P:sphingolipid catabolic process"/>
    <property type="evidence" value="ECO:0000318"/>
    <property type="project" value="GO_Central"/>
</dbReference>
<keyword evidence="2" id="KW-1185">Reference proteome</keyword>
<name>A0A2K3E6W1_CHLRE</name>
<accession>A0A2K3E6W1</accession>
<proteinExistence type="predicted"/>
<dbReference type="GO" id="GO:0046513">
    <property type="term" value="P:ceramide biosynthetic process"/>
    <property type="evidence" value="ECO:0000318"/>
    <property type="project" value="GO_Central"/>
</dbReference>
<dbReference type="PANTHER" id="PTHR12393:SF6">
    <property type="entry name" value="SPHINGOMYELIN PHOSPHODIESTERASE 2"/>
    <property type="match status" value="1"/>
</dbReference>
<organism evidence="1 2">
    <name type="scientific">Chlamydomonas reinhardtii</name>
    <name type="common">Chlamydomonas smithii</name>
    <dbReference type="NCBI Taxonomy" id="3055"/>
    <lineage>
        <taxon>Eukaryota</taxon>
        <taxon>Viridiplantae</taxon>
        <taxon>Chlorophyta</taxon>
        <taxon>core chlorophytes</taxon>
        <taxon>Chlorophyceae</taxon>
        <taxon>CS clade</taxon>
        <taxon>Chlamydomonadales</taxon>
        <taxon>Chlamydomonadaceae</taxon>
        <taxon>Chlamydomonas</taxon>
    </lineage>
</organism>
<dbReference type="PANTHER" id="PTHR12393">
    <property type="entry name" value="SPHINGOMYELIN PHOSPHODIESTERASE RELATED"/>
    <property type="match status" value="1"/>
</dbReference>
<dbReference type="Gramene" id="PNW88532">
    <property type="protein sequence ID" value="PNW88532"/>
    <property type="gene ID" value="CHLRE_01g033450v5"/>
</dbReference>
<dbReference type="EMBL" id="CM008962">
    <property type="protein sequence ID" value="PNW88532.1"/>
    <property type="molecule type" value="Genomic_DNA"/>
</dbReference>
<protein>
    <submittedName>
        <fullName evidence="1">Uncharacterized protein</fullName>
    </submittedName>
</protein>
<dbReference type="AlphaFoldDB" id="A0A2K3E6W1"/>
<dbReference type="GeneID" id="5727579"/>